<evidence type="ECO:0000313" key="2">
    <source>
        <dbReference type="Proteomes" id="UP000070444"/>
    </source>
</evidence>
<keyword evidence="2" id="KW-1185">Reference proteome</keyword>
<dbReference type="AlphaFoldDB" id="A0A137P8Q1"/>
<dbReference type="EMBL" id="KQ964476">
    <property type="protein sequence ID" value="KXN71386.1"/>
    <property type="molecule type" value="Genomic_DNA"/>
</dbReference>
<sequence length="272" mass="31931">MDNTNQAFPAPSPMPSKCPIPQTTGFTNFFSDADTSIETVDQAMKLMDSKFNTQFYSWIRNENNVDYISFYLRRVIVDFEQHDFLAIQRAIKWLVDGWSVPRIAELLIKLFYHWGIQNEKFAKLVSEITKSWPIVPHTVDLVVTLVIGERSSKTAKFTRYFTQDWEPSAIVDLVSRVGTRLGWTERYFKHFIIQYLNLTHQNHPWPNHLPEDTTHIIKQKFQAWKNLKRDQWNTNDLSDNFPSLVHFSSWILGLMLSLEYPPKQAQNHPPSL</sequence>
<reference evidence="1 2" key="1">
    <citation type="journal article" date="2015" name="Genome Biol. Evol.">
        <title>Phylogenomic analyses indicate that early fungi evolved digesting cell walls of algal ancestors of land plants.</title>
        <authorList>
            <person name="Chang Y."/>
            <person name="Wang S."/>
            <person name="Sekimoto S."/>
            <person name="Aerts A.L."/>
            <person name="Choi C."/>
            <person name="Clum A."/>
            <person name="LaButti K.M."/>
            <person name="Lindquist E.A."/>
            <person name="Yee Ngan C."/>
            <person name="Ohm R.A."/>
            <person name="Salamov A.A."/>
            <person name="Grigoriev I.V."/>
            <person name="Spatafora J.W."/>
            <person name="Berbee M.L."/>
        </authorList>
    </citation>
    <scope>NUCLEOTIDE SEQUENCE [LARGE SCALE GENOMIC DNA]</scope>
    <source>
        <strain evidence="1 2">NRRL 28638</strain>
    </source>
</reference>
<organism evidence="1 2">
    <name type="scientific">Conidiobolus coronatus (strain ATCC 28846 / CBS 209.66 / NRRL 28638)</name>
    <name type="common">Delacroixia coronata</name>
    <dbReference type="NCBI Taxonomy" id="796925"/>
    <lineage>
        <taxon>Eukaryota</taxon>
        <taxon>Fungi</taxon>
        <taxon>Fungi incertae sedis</taxon>
        <taxon>Zoopagomycota</taxon>
        <taxon>Entomophthoromycotina</taxon>
        <taxon>Entomophthoromycetes</taxon>
        <taxon>Entomophthorales</taxon>
        <taxon>Ancylistaceae</taxon>
        <taxon>Conidiobolus</taxon>
    </lineage>
</organism>
<dbReference type="Proteomes" id="UP000070444">
    <property type="component" value="Unassembled WGS sequence"/>
</dbReference>
<accession>A0A137P8Q1</accession>
<evidence type="ECO:0000313" key="1">
    <source>
        <dbReference type="EMBL" id="KXN71386.1"/>
    </source>
</evidence>
<name>A0A137P8Q1_CONC2</name>
<protein>
    <submittedName>
        <fullName evidence="1">Uncharacterized protein</fullName>
    </submittedName>
</protein>
<dbReference type="OrthoDB" id="2158148at2759"/>
<proteinExistence type="predicted"/>
<gene>
    <name evidence="1" type="ORF">CONCODRAFT_5922</name>
</gene>